<dbReference type="GO" id="GO:0004175">
    <property type="term" value="F:endopeptidase activity"/>
    <property type="evidence" value="ECO:0007669"/>
    <property type="project" value="UniProtKB-ARBA"/>
</dbReference>
<keyword evidence="3" id="KW-0378">Hydrolase</keyword>
<dbReference type="InterPro" id="IPR003675">
    <property type="entry name" value="Rce1/LyrA-like_dom"/>
</dbReference>
<gene>
    <name evidence="3" type="ORF">HCT46_01575</name>
</gene>
<dbReference type="AlphaFoldDB" id="A0A968GCL1"/>
<dbReference type="GO" id="GO:0008237">
    <property type="term" value="F:metallopeptidase activity"/>
    <property type="evidence" value="ECO:0007669"/>
    <property type="project" value="UniProtKB-KW"/>
</dbReference>
<dbReference type="GO" id="GO:0080120">
    <property type="term" value="P:CAAX-box protein maturation"/>
    <property type="evidence" value="ECO:0007669"/>
    <property type="project" value="UniProtKB-ARBA"/>
</dbReference>
<dbReference type="EMBL" id="JAATLK010000001">
    <property type="protein sequence ID" value="NIZ46617.1"/>
    <property type="molecule type" value="Genomic_DNA"/>
</dbReference>
<accession>A0A968GCL1</accession>
<keyword evidence="4" id="KW-1185">Reference proteome</keyword>
<feature type="transmembrane region" description="Helical" evidence="1">
    <location>
        <begin position="133"/>
        <end position="160"/>
    </location>
</feature>
<evidence type="ECO:0000259" key="2">
    <source>
        <dbReference type="Pfam" id="PF02517"/>
    </source>
</evidence>
<keyword evidence="3" id="KW-0482">Metalloprotease</keyword>
<keyword evidence="1" id="KW-0812">Transmembrane</keyword>
<proteinExistence type="predicted"/>
<keyword evidence="1" id="KW-0472">Membrane</keyword>
<feature type="transmembrane region" description="Helical" evidence="1">
    <location>
        <begin position="91"/>
        <end position="112"/>
    </location>
</feature>
<keyword evidence="3" id="KW-0645">Protease</keyword>
<name>A0A968GCL1_9SPIO</name>
<organism evidence="3 4">
    <name type="scientific">Entomospira nematocerorum</name>
    <dbReference type="NCBI Taxonomy" id="2719987"/>
    <lineage>
        <taxon>Bacteria</taxon>
        <taxon>Pseudomonadati</taxon>
        <taxon>Spirochaetota</taxon>
        <taxon>Spirochaetia</taxon>
        <taxon>Spirochaetales</taxon>
        <taxon>Spirochaetaceae</taxon>
        <taxon>Entomospira</taxon>
    </lineage>
</organism>
<comment type="caution">
    <text evidence="3">The sequence shown here is derived from an EMBL/GenBank/DDBJ whole genome shotgun (WGS) entry which is preliminary data.</text>
</comment>
<keyword evidence="1" id="KW-1133">Transmembrane helix</keyword>
<evidence type="ECO:0000313" key="4">
    <source>
        <dbReference type="Proteomes" id="UP000752013"/>
    </source>
</evidence>
<feature type="domain" description="CAAX prenyl protease 2/Lysostaphin resistance protein A-like" evidence="2">
    <location>
        <begin position="91"/>
        <end position="179"/>
    </location>
</feature>
<sequence>MIQVISPDLQQQAQKESTIDILLWNSFYILLAIILQPSIIKKILFIKIDFLAIIKILLSLLAINLLFSPFINIEPEASNLTSFRQMYHHSPVLLLFILIQGAYREEIFFRLLPMLTQPTPRIIHMIIWQFGFALLHIPSFRSMIVVIPIFLSGLVLWNGYTNNSTLHTVSIAHLLYNIIIIYILY</sequence>
<reference evidence="3" key="1">
    <citation type="submission" date="2020-03" db="EMBL/GenBank/DDBJ databases">
        <title>Spirochaetal bacteria isolated from arthropods constitute a novel genus Entomospira genus novum within the order Spirochaetales.</title>
        <authorList>
            <person name="Grana-Miraglia L."/>
            <person name="Sikutova S."/>
            <person name="Fingerle V."/>
            <person name="Sing A."/>
            <person name="Castillo-Ramirez S."/>
            <person name="Margos G."/>
            <person name="Rudolf I."/>
        </authorList>
    </citation>
    <scope>NUCLEOTIDE SEQUENCE</scope>
    <source>
        <strain evidence="3">BR208</strain>
    </source>
</reference>
<protein>
    <submittedName>
        <fullName evidence="3">CPBP family intramembrane metalloprotease</fullName>
    </submittedName>
</protein>
<feature type="transmembrane region" description="Helical" evidence="1">
    <location>
        <begin position="52"/>
        <end position="71"/>
    </location>
</feature>
<feature type="transmembrane region" description="Helical" evidence="1">
    <location>
        <begin position="21"/>
        <end position="40"/>
    </location>
</feature>
<dbReference type="Pfam" id="PF02517">
    <property type="entry name" value="Rce1-like"/>
    <property type="match status" value="1"/>
</dbReference>
<dbReference type="RefSeq" id="WP_167703071.1">
    <property type="nucleotide sequence ID" value="NZ_CP118168.1"/>
</dbReference>
<feature type="transmembrane region" description="Helical" evidence="1">
    <location>
        <begin position="166"/>
        <end position="184"/>
    </location>
</feature>
<evidence type="ECO:0000256" key="1">
    <source>
        <dbReference type="SAM" id="Phobius"/>
    </source>
</evidence>
<evidence type="ECO:0000313" key="3">
    <source>
        <dbReference type="EMBL" id="NIZ46617.1"/>
    </source>
</evidence>
<dbReference type="Proteomes" id="UP000752013">
    <property type="component" value="Unassembled WGS sequence"/>
</dbReference>